<keyword evidence="3" id="KW-1185">Reference proteome</keyword>
<feature type="transmembrane region" description="Helical" evidence="1">
    <location>
        <begin position="28"/>
        <end position="46"/>
    </location>
</feature>
<dbReference type="EMBL" id="QGLO01000010">
    <property type="protein sequence ID" value="PXY88574.1"/>
    <property type="molecule type" value="Genomic_DNA"/>
</dbReference>
<dbReference type="OrthoDB" id="7068063at2"/>
<proteinExistence type="predicted"/>
<accession>A0A2V4DSG3</accession>
<dbReference type="RefSeq" id="WP_110448681.1">
    <property type="nucleotide sequence ID" value="NZ_CP132381.1"/>
</dbReference>
<dbReference type="Proteomes" id="UP000247673">
    <property type="component" value="Unassembled WGS sequence"/>
</dbReference>
<evidence type="ECO:0000313" key="2">
    <source>
        <dbReference type="EMBL" id="PXY88574.1"/>
    </source>
</evidence>
<evidence type="ECO:0000313" key="3">
    <source>
        <dbReference type="Proteomes" id="UP000247673"/>
    </source>
</evidence>
<keyword evidence="1" id="KW-0812">Transmembrane</keyword>
<protein>
    <submittedName>
        <fullName evidence="2">Uncharacterized protein</fullName>
    </submittedName>
</protein>
<comment type="caution">
    <text evidence="2">The sequence shown here is derived from an EMBL/GenBank/DDBJ whole genome shotgun (WGS) entry which is preliminary data.</text>
</comment>
<dbReference type="AlphaFoldDB" id="A0A2V4DSG3"/>
<keyword evidence="1" id="KW-1133">Transmembrane helix</keyword>
<keyword evidence="1" id="KW-0472">Membrane</keyword>
<gene>
    <name evidence="2" type="ORF">DKK78_11215</name>
</gene>
<reference evidence="2 3" key="1">
    <citation type="submission" date="2018-05" db="EMBL/GenBank/DDBJ databases">
        <title>Reference genomes for bee gut microbiota database.</title>
        <authorList>
            <person name="Ellegaard K.M."/>
        </authorList>
    </citation>
    <scope>NUCLEOTIDE SEQUENCE [LARGE SCALE GENOMIC DNA]</scope>
    <source>
        <strain evidence="2 3">ESL0172</strain>
    </source>
</reference>
<evidence type="ECO:0000256" key="1">
    <source>
        <dbReference type="SAM" id="Phobius"/>
    </source>
</evidence>
<organism evidence="2 3">
    <name type="scientific">Gilliamella apis</name>
    <dbReference type="NCBI Taxonomy" id="1970738"/>
    <lineage>
        <taxon>Bacteria</taxon>
        <taxon>Pseudomonadati</taxon>
        <taxon>Pseudomonadota</taxon>
        <taxon>Gammaproteobacteria</taxon>
        <taxon>Orbales</taxon>
        <taxon>Orbaceae</taxon>
        <taxon>Gilliamella</taxon>
    </lineage>
</organism>
<name>A0A2V4DSG3_9GAMM</name>
<sequence>MFINDKLSFIENKLLINMDKWKLNIHKLIERLFFLFLIGLILYWPIKFAKYHLFDLSYQEVLEFSWRTDGCQLSYPEVCPCPSFIEPDDHFTITDDGDLYFENKLYGKLILKDKPSFFHDPSEILSGGFMEIIRSDSGVICYYDSI</sequence>